<dbReference type="PROSITE" id="PS50102">
    <property type="entry name" value="RRM"/>
    <property type="match status" value="1"/>
</dbReference>
<dbReference type="InterPro" id="IPR035979">
    <property type="entry name" value="RBD_domain_sf"/>
</dbReference>
<organism evidence="5 6">
    <name type="scientific">Apiotrichum porosum</name>
    <dbReference type="NCBI Taxonomy" id="105984"/>
    <lineage>
        <taxon>Eukaryota</taxon>
        <taxon>Fungi</taxon>
        <taxon>Dikarya</taxon>
        <taxon>Basidiomycota</taxon>
        <taxon>Agaricomycotina</taxon>
        <taxon>Tremellomycetes</taxon>
        <taxon>Trichosporonales</taxon>
        <taxon>Trichosporonaceae</taxon>
        <taxon>Apiotrichum</taxon>
    </lineage>
</organism>
<comment type="caution">
    <text evidence="5">The sequence shown here is derived from an EMBL/GenBank/DDBJ whole genome shotgun (WGS) entry which is preliminary data.</text>
</comment>
<evidence type="ECO:0000256" key="2">
    <source>
        <dbReference type="PROSITE-ProRule" id="PRU00176"/>
    </source>
</evidence>
<dbReference type="GO" id="GO:0005634">
    <property type="term" value="C:nucleus"/>
    <property type="evidence" value="ECO:0007669"/>
    <property type="project" value="TreeGrafter"/>
</dbReference>
<dbReference type="SMART" id="SM00360">
    <property type="entry name" value="RRM"/>
    <property type="match status" value="2"/>
</dbReference>
<keyword evidence="6" id="KW-1185">Reference proteome</keyword>
<dbReference type="EMBL" id="RSCE01000007">
    <property type="protein sequence ID" value="RSH81083.1"/>
    <property type="molecule type" value="Genomic_DNA"/>
</dbReference>
<dbReference type="Proteomes" id="UP000279236">
    <property type="component" value="Unassembled WGS sequence"/>
</dbReference>
<feature type="region of interest" description="Disordered" evidence="3">
    <location>
        <begin position="350"/>
        <end position="397"/>
    </location>
</feature>
<dbReference type="Pfam" id="PF00076">
    <property type="entry name" value="RRM_1"/>
    <property type="match status" value="1"/>
</dbReference>
<evidence type="ECO:0000313" key="6">
    <source>
        <dbReference type="Proteomes" id="UP000279236"/>
    </source>
</evidence>
<dbReference type="AlphaFoldDB" id="A0A427XQJ2"/>
<dbReference type="OrthoDB" id="2595594at2759"/>
<sequence>MDPALTNLLEVRIYGLNKSITSEALGDFLGTGGVNVRGITMHPQVKGFFQWAQVYVASEPEMASLLALRDALAANGMTAAVASPAFGSPSLYGKTDPAASLPRNLYILNLPLDLAQVEFKALFTPFGEVEHSILLSQLDGMGRRRGFVLMASHREAIEVMHQMHGKWIDGFKLDLTWALVQREAKTSATSTLPNRVVHPPAVSRRAEPTPECSVLVEDLDPFLFPDTESISAIFQMFGPIHRVVKLADSSVLIQFENVISAMSIVAANGLKLGNRVLAARPLCGSGPAVSTFDPFLDGSASWMDDIHKKHQQLPITPQSSFGVTRLNAQSQPFVPNFSKSSVESKALANFKMSTPPKSPSPNEQLRSKMDSMSMSRLSDRSHATSEAVTADDGSNKL</sequence>
<protein>
    <recommendedName>
        <fullName evidence="4">RRM domain-containing protein</fullName>
    </recommendedName>
</protein>
<dbReference type="CDD" id="cd00590">
    <property type="entry name" value="RRM_SF"/>
    <property type="match status" value="1"/>
</dbReference>
<evidence type="ECO:0000259" key="4">
    <source>
        <dbReference type="PROSITE" id="PS50102"/>
    </source>
</evidence>
<dbReference type="SUPFAM" id="SSF54928">
    <property type="entry name" value="RNA-binding domain, RBD"/>
    <property type="match status" value="2"/>
</dbReference>
<reference evidence="5 6" key="1">
    <citation type="submission" date="2018-11" db="EMBL/GenBank/DDBJ databases">
        <title>Genome sequence of Apiotrichum porosum DSM 27194.</title>
        <authorList>
            <person name="Aliyu H."/>
            <person name="Gorte O."/>
            <person name="Ochsenreither K."/>
        </authorList>
    </citation>
    <scope>NUCLEOTIDE SEQUENCE [LARGE SCALE GENOMIC DNA]</scope>
    <source>
        <strain evidence="5 6">DSM 27194</strain>
    </source>
</reference>
<name>A0A427XQJ2_9TREE</name>
<accession>A0A427XQJ2</accession>
<feature type="domain" description="RRM" evidence="4">
    <location>
        <begin position="103"/>
        <end position="180"/>
    </location>
</feature>
<evidence type="ECO:0000256" key="3">
    <source>
        <dbReference type="SAM" id="MobiDB-lite"/>
    </source>
</evidence>
<dbReference type="PANTHER" id="PTHR48025">
    <property type="entry name" value="OS02G0815200 PROTEIN"/>
    <property type="match status" value="1"/>
</dbReference>
<dbReference type="PANTHER" id="PTHR48025:SF1">
    <property type="entry name" value="RRM DOMAIN-CONTAINING PROTEIN"/>
    <property type="match status" value="1"/>
</dbReference>
<dbReference type="InterPro" id="IPR000504">
    <property type="entry name" value="RRM_dom"/>
</dbReference>
<dbReference type="RefSeq" id="XP_028475802.1">
    <property type="nucleotide sequence ID" value="XM_028623828.1"/>
</dbReference>
<dbReference type="InterPro" id="IPR050502">
    <property type="entry name" value="Euk_RNA-bind_prot"/>
</dbReference>
<dbReference type="GO" id="GO:0003729">
    <property type="term" value="F:mRNA binding"/>
    <property type="evidence" value="ECO:0007669"/>
    <property type="project" value="TreeGrafter"/>
</dbReference>
<dbReference type="InterPro" id="IPR012677">
    <property type="entry name" value="Nucleotide-bd_a/b_plait_sf"/>
</dbReference>
<evidence type="ECO:0000313" key="5">
    <source>
        <dbReference type="EMBL" id="RSH81083.1"/>
    </source>
</evidence>
<keyword evidence="1 2" id="KW-0694">RNA-binding</keyword>
<evidence type="ECO:0000256" key="1">
    <source>
        <dbReference type="ARBA" id="ARBA00022884"/>
    </source>
</evidence>
<proteinExistence type="predicted"/>
<dbReference type="Gene3D" id="3.30.70.330">
    <property type="match status" value="1"/>
</dbReference>
<dbReference type="GeneID" id="39593060"/>
<gene>
    <name evidence="5" type="ORF">EHS24_008517</name>
</gene>